<dbReference type="RefSeq" id="WP_006317332.1">
    <property type="nucleotide sequence ID" value="NZ_ARZA01000277.1"/>
</dbReference>
<sequence>MNIIDQFIAIVDPSTTLGAFIISIAASLVVGFFTGKKVTNIQNGKNVKGDMIQNSKVKKG</sequence>
<dbReference type="STRING" id="1304284.L21TH_2598"/>
<evidence type="ECO:0000256" key="1">
    <source>
        <dbReference type="SAM" id="Phobius"/>
    </source>
</evidence>
<keyword evidence="1" id="KW-0472">Membrane</keyword>
<keyword evidence="1" id="KW-0812">Transmembrane</keyword>
<accession>R1CKU3</accession>
<dbReference type="Proteomes" id="UP000013378">
    <property type="component" value="Unassembled WGS sequence"/>
</dbReference>
<comment type="caution">
    <text evidence="2">The sequence shown here is derived from an EMBL/GenBank/DDBJ whole genome shotgun (WGS) entry which is preliminary data.</text>
</comment>
<feature type="transmembrane region" description="Helical" evidence="1">
    <location>
        <begin position="17"/>
        <end position="35"/>
    </location>
</feature>
<reference evidence="2 3" key="1">
    <citation type="journal article" date="2015" name="Geomicrobiol. J.">
        <title>Caldisalinibacter kiritimatiensis gen. nov., sp. nov., a moderately thermohalophilic thiosulfate-reducing bacterium from a hypersaline microbial mat.</title>
        <authorList>
            <person name="Ben Hania W."/>
            <person name="Joseph M."/>
            <person name="Fiebig A."/>
            <person name="Bunk B."/>
            <person name="Klenk H.-P."/>
            <person name="Fardeau M.-L."/>
            <person name="Spring S."/>
        </authorList>
    </citation>
    <scope>NUCLEOTIDE SEQUENCE [LARGE SCALE GENOMIC DNA]</scope>
    <source>
        <strain evidence="2 3">L21-TH-D2</strain>
    </source>
</reference>
<dbReference type="OrthoDB" id="2085452at2"/>
<name>R1CKU3_9FIRM</name>
<dbReference type="AlphaFoldDB" id="R1CKU3"/>
<gene>
    <name evidence="2" type="ORF">L21TH_2598</name>
</gene>
<dbReference type="EMBL" id="ARZA01000277">
    <property type="protein sequence ID" value="EOC99340.1"/>
    <property type="molecule type" value="Genomic_DNA"/>
</dbReference>
<evidence type="ECO:0000313" key="3">
    <source>
        <dbReference type="Proteomes" id="UP000013378"/>
    </source>
</evidence>
<evidence type="ECO:0000313" key="2">
    <source>
        <dbReference type="EMBL" id="EOC99340.1"/>
    </source>
</evidence>
<keyword evidence="3" id="KW-1185">Reference proteome</keyword>
<protein>
    <submittedName>
        <fullName evidence="2">Uncharacterized protein</fullName>
    </submittedName>
</protein>
<organism evidence="2 3">
    <name type="scientific">Caldisalinibacter kiritimatiensis</name>
    <dbReference type="NCBI Taxonomy" id="1304284"/>
    <lineage>
        <taxon>Bacteria</taxon>
        <taxon>Bacillati</taxon>
        <taxon>Bacillota</taxon>
        <taxon>Tissierellia</taxon>
        <taxon>Tissierellales</taxon>
        <taxon>Thermohalobacteraceae</taxon>
        <taxon>Caldisalinibacter</taxon>
    </lineage>
</organism>
<keyword evidence="1" id="KW-1133">Transmembrane helix</keyword>
<proteinExistence type="predicted"/>